<evidence type="ECO:0000313" key="6">
    <source>
        <dbReference type="EMBL" id="VDP72982.1"/>
    </source>
</evidence>
<evidence type="ECO:0000256" key="5">
    <source>
        <dbReference type="SAM" id="MobiDB-lite"/>
    </source>
</evidence>
<dbReference type="SUPFAM" id="SSF52058">
    <property type="entry name" value="L domain-like"/>
    <property type="match status" value="1"/>
</dbReference>
<feature type="compositionally biased region" description="Basic and acidic residues" evidence="5">
    <location>
        <begin position="336"/>
        <end position="357"/>
    </location>
</feature>
<dbReference type="OrthoDB" id="1687175at2759"/>
<dbReference type="PANTHER" id="PTHR22710">
    <property type="entry name" value="X-RAY RADIATION RESISTANCE ASSOCIATED PROTEIN 1 XRRA1"/>
    <property type="match status" value="1"/>
</dbReference>
<comment type="subcellular location">
    <subcellularLocation>
        <location evidence="1">Cytoplasm</location>
    </subcellularLocation>
</comment>
<proteinExistence type="predicted"/>
<reference evidence="8" key="1">
    <citation type="submission" date="2016-06" db="UniProtKB">
        <authorList>
            <consortium name="WormBaseParasite"/>
        </authorList>
    </citation>
    <scope>IDENTIFICATION</scope>
</reference>
<evidence type="ECO:0000256" key="1">
    <source>
        <dbReference type="ARBA" id="ARBA00004496"/>
    </source>
</evidence>
<accession>A0A183AC80</accession>
<dbReference type="Proteomes" id="UP000272942">
    <property type="component" value="Unassembled WGS sequence"/>
</dbReference>
<gene>
    <name evidence="6" type="ORF">ECPE_LOCUS4565</name>
</gene>
<dbReference type="GO" id="GO:0005737">
    <property type="term" value="C:cytoplasm"/>
    <property type="evidence" value="ECO:0007669"/>
    <property type="project" value="UniProtKB-SubCell"/>
</dbReference>
<evidence type="ECO:0000256" key="2">
    <source>
        <dbReference type="ARBA" id="ARBA00022490"/>
    </source>
</evidence>
<keyword evidence="3" id="KW-0433">Leucine-rich repeat</keyword>
<evidence type="ECO:0000313" key="8">
    <source>
        <dbReference type="WBParaSite" id="ECPE_0000457701-mRNA-1"/>
    </source>
</evidence>
<keyword evidence="4" id="KW-0677">Repeat</keyword>
<dbReference type="PANTHER" id="PTHR22710:SF2">
    <property type="entry name" value="X-RAY RADIATION RESISTANCE-ASSOCIATED PROTEIN 1"/>
    <property type="match status" value="1"/>
</dbReference>
<evidence type="ECO:0000256" key="3">
    <source>
        <dbReference type="ARBA" id="ARBA00022614"/>
    </source>
</evidence>
<reference evidence="6 7" key="2">
    <citation type="submission" date="2018-11" db="EMBL/GenBank/DDBJ databases">
        <authorList>
            <consortium name="Pathogen Informatics"/>
        </authorList>
    </citation>
    <scope>NUCLEOTIDE SEQUENCE [LARGE SCALE GENOMIC DNA]</scope>
    <source>
        <strain evidence="6 7">Egypt</strain>
    </source>
</reference>
<dbReference type="WBParaSite" id="ECPE_0000457701-mRNA-1">
    <property type="protein sequence ID" value="ECPE_0000457701-mRNA-1"/>
    <property type="gene ID" value="ECPE_0000457701"/>
</dbReference>
<protein>
    <submittedName>
        <fullName evidence="8">Leucine-rich repeat-containing protein 51</fullName>
    </submittedName>
</protein>
<dbReference type="EMBL" id="UZAN01041424">
    <property type="protein sequence ID" value="VDP72982.1"/>
    <property type="molecule type" value="Genomic_DNA"/>
</dbReference>
<dbReference type="AlphaFoldDB" id="A0A183AC80"/>
<feature type="region of interest" description="Disordered" evidence="5">
    <location>
        <begin position="307"/>
        <end position="387"/>
    </location>
</feature>
<name>A0A183AC80_9TREM</name>
<feature type="compositionally biased region" description="Low complexity" evidence="5">
    <location>
        <begin position="307"/>
        <end position="335"/>
    </location>
</feature>
<sequence>MINAAHCIPHIQFSEPDVRHGFFSRRSTLAPRIRIVDEYFGLGKVERIMACSNTIRKPSVPLRLPGSETVRPAPQSTLYNHRTRSSSSEVSVITPGHLRRRRRLIEQRRLAKQCASSAAALTALKEATKSVLTTPPFPSLELIDLSHNLILYEQHILPVAVWPELRELSIHHNPVVSRHSGTPPLLEQLLVGRLHLNVRRTTNASSWYNDNGQLVAIIERKSETKVSKIEDKNKFLALPGPLINQTGTHGSEARRILSANQLKARQLAGGRRRPLLVPARLSSEQLAVAPKPARCNPDKMLKELREQTTLSARSQQQSTLSSSRSTDLSLLSDQTVSDRSDHVTGESTEKSEQEEAVQRAPTIADQSDDTSSKSKSVSGRNVDEADGTGFFTTQLADYEVSQSIDATDKDASGPLFPVAENQFSVKENLEMDQPISPVPLLPDLEWLVDETNLPDTMQACLRELRHWCQHRPIVHDNTSNTQLLSVNSSPAPPVIDTSSSNRSNCVDSEIKITRTESDKSVSEELSGQMGAGSLESGMKELALMDTLPKLQYTSMLAIHLPKVSAPLNETD</sequence>
<organism evidence="8">
    <name type="scientific">Echinostoma caproni</name>
    <dbReference type="NCBI Taxonomy" id="27848"/>
    <lineage>
        <taxon>Eukaryota</taxon>
        <taxon>Metazoa</taxon>
        <taxon>Spiralia</taxon>
        <taxon>Lophotrochozoa</taxon>
        <taxon>Platyhelminthes</taxon>
        <taxon>Trematoda</taxon>
        <taxon>Digenea</taxon>
        <taxon>Plagiorchiida</taxon>
        <taxon>Echinostomata</taxon>
        <taxon>Echinostomatoidea</taxon>
        <taxon>Echinostomatidae</taxon>
        <taxon>Echinostoma</taxon>
    </lineage>
</organism>
<keyword evidence="7" id="KW-1185">Reference proteome</keyword>
<dbReference type="GO" id="GO:0005634">
    <property type="term" value="C:nucleus"/>
    <property type="evidence" value="ECO:0007669"/>
    <property type="project" value="TreeGrafter"/>
</dbReference>
<evidence type="ECO:0000256" key="4">
    <source>
        <dbReference type="ARBA" id="ARBA00022737"/>
    </source>
</evidence>
<keyword evidence="2" id="KW-0963">Cytoplasm</keyword>
<evidence type="ECO:0000313" key="7">
    <source>
        <dbReference type="Proteomes" id="UP000272942"/>
    </source>
</evidence>